<dbReference type="EMBL" id="JAHQCR010000034">
    <property type="protein sequence ID" value="MBU9721478.1"/>
    <property type="molecule type" value="Genomic_DNA"/>
</dbReference>
<evidence type="ECO:0000256" key="1">
    <source>
        <dbReference type="SAM" id="MobiDB-lite"/>
    </source>
</evidence>
<name>A0ABS6JSC7_9BACI</name>
<dbReference type="Pfam" id="PF11213">
    <property type="entry name" value="DUF3006"/>
    <property type="match status" value="1"/>
</dbReference>
<sequence>MKKIKAVVDRIVDGKHVVLLIGDEEEEKVVPLNKFPDEIKEGTWLIIDFSDTNKDIIQKISIDQRETDTRKQRIKSKMELLRERSTKGRND</sequence>
<dbReference type="InterPro" id="IPR021377">
    <property type="entry name" value="DUF3006"/>
</dbReference>
<feature type="region of interest" description="Disordered" evidence="1">
    <location>
        <begin position="68"/>
        <end position="91"/>
    </location>
</feature>
<proteinExistence type="predicted"/>
<evidence type="ECO:0000313" key="3">
    <source>
        <dbReference type="Proteomes" id="UP000790580"/>
    </source>
</evidence>
<organism evidence="2 3">
    <name type="scientific">Evansella alkalicola</name>
    <dbReference type="NCBI Taxonomy" id="745819"/>
    <lineage>
        <taxon>Bacteria</taxon>
        <taxon>Bacillati</taxon>
        <taxon>Bacillota</taxon>
        <taxon>Bacilli</taxon>
        <taxon>Bacillales</taxon>
        <taxon>Bacillaceae</taxon>
        <taxon>Evansella</taxon>
    </lineage>
</organism>
<comment type="caution">
    <text evidence="2">The sequence shown here is derived from an EMBL/GenBank/DDBJ whole genome shotgun (WGS) entry which is preliminary data.</text>
</comment>
<accession>A0ABS6JSC7</accession>
<dbReference type="RefSeq" id="WP_088075376.1">
    <property type="nucleotide sequence ID" value="NZ_JAHQCR010000034.1"/>
</dbReference>
<reference evidence="2 3" key="1">
    <citation type="submission" date="2021-06" db="EMBL/GenBank/DDBJ databases">
        <title>Bacillus sp. RD4P76, an endophyte from a halophyte.</title>
        <authorList>
            <person name="Sun J.-Q."/>
        </authorList>
    </citation>
    <scope>NUCLEOTIDE SEQUENCE [LARGE SCALE GENOMIC DNA]</scope>
    <source>
        <strain evidence="2 3">JCM 17098</strain>
    </source>
</reference>
<dbReference type="Proteomes" id="UP000790580">
    <property type="component" value="Unassembled WGS sequence"/>
</dbReference>
<evidence type="ECO:0000313" key="2">
    <source>
        <dbReference type="EMBL" id="MBU9721478.1"/>
    </source>
</evidence>
<keyword evidence="3" id="KW-1185">Reference proteome</keyword>
<protein>
    <submittedName>
        <fullName evidence="2">DUF3006 domain-containing protein</fullName>
    </submittedName>
</protein>
<gene>
    <name evidence="2" type="ORF">KS407_08470</name>
</gene>